<dbReference type="OrthoDB" id="412018at2759"/>
<dbReference type="AlphaFoldDB" id="A0A2S4PUI6"/>
<dbReference type="Gene3D" id="3.40.50.12500">
    <property type="match status" value="1"/>
</dbReference>
<comment type="similarity">
    <text evidence="1">Belongs to the HyuE racemase family.</text>
</comment>
<dbReference type="PANTHER" id="PTHR28047">
    <property type="entry name" value="PROTEIN DCG1"/>
    <property type="match status" value="1"/>
</dbReference>
<dbReference type="EMBL" id="PEDP01000527">
    <property type="protein sequence ID" value="POS85695.1"/>
    <property type="molecule type" value="Genomic_DNA"/>
</dbReference>
<proteinExistence type="inferred from homology"/>
<name>A0A2S4PUI6_9PEZI</name>
<dbReference type="GO" id="GO:0047661">
    <property type="term" value="F:amino-acid racemase activity"/>
    <property type="evidence" value="ECO:0007669"/>
    <property type="project" value="InterPro"/>
</dbReference>
<comment type="caution">
    <text evidence="2">The sequence shown here is derived from an EMBL/GenBank/DDBJ whole genome shotgun (WGS) entry which is preliminary data.</text>
</comment>
<dbReference type="STRING" id="225359.A0A2S4PUI6"/>
<dbReference type="InterPro" id="IPR015942">
    <property type="entry name" value="Asp/Glu/hydantoin_racemase"/>
</dbReference>
<evidence type="ECO:0000256" key="1">
    <source>
        <dbReference type="ARBA" id="ARBA00038414"/>
    </source>
</evidence>
<protein>
    <recommendedName>
        <fullName evidence="4">Hydantoin racemase</fullName>
    </recommendedName>
</protein>
<evidence type="ECO:0000313" key="3">
    <source>
        <dbReference type="Proteomes" id="UP000237438"/>
    </source>
</evidence>
<dbReference type="PANTHER" id="PTHR28047:SF5">
    <property type="entry name" value="PROTEIN DCG1"/>
    <property type="match status" value="1"/>
</dbReference>
<dbReference type="InterPro" id="IPR052186">
    <property type="entry name" value="Hydantoin_racemase-like"/>
</dbReference>
<gene>
    <name evidence="2" type="ORF">EPUL_002682</name>
</gene>
<dbReference type="InterPro" id="IPR053714">
    <property type="entry name" value="Iso_Racemase_Enz_sf"/>
</dbReference>
<organism evidence="2 3">
    <name type="scientific">Erysiphe pulchra</name>
    <dbReference type="NCBI Taxonomy" id="225359"/>
    <lineage>
        <taxon>Eukaryota</taxon>
        <taxon>Fungi</taxon>
        <taxon>Dikarya</taxon>
        <taxon>Ascomycota</taxon>
        <taxon>Pezizomycotina</taxon>
        <taxon>Leotiomycetes</taxon>
        <taxon>Erysiphales</taxon>
        <taxon>Erysiphaceae</taxon>
        <taxon>Erysiphe</taxon>
    </lineage>
</organism>
<reference evidence="2 3" key="1">
    <citation type="submission" date="2017-10" db="EMBL/GenBank/DDBJ databases">
        <title>Development of genomic resources for the powdery mildew, Erysiphe pulchra.</title>
        <authorList>
            <person name="Wadl P.A."/>
            <person name="Mack B.M."/>
            <person name="Moore G."/>
            <person name="Beltz S.B."/>
        </authorList>
    </citation>
    <scope>NUCLEOTIDE SEQUENCE [LARGE SCALE GENOMIC DNA]</scope>
    <source>
        <strain evidence="2">Cflorida</strain>
    </source>
</reference>
<sequence>MSVKRILVINASSSPKLTKILDGLIKDRISRFPSETTIESYTAPSGPPSIDNDHDALVSARAIMADLQFRLEDYDAYLVACYCVHPMVSMLKARVSQRIHVIGIFEASILTALSLIPTDSDSKFGIITSDKYWVDSLTKGVNKLCSIDNSTTKRLKGVEATGLAADEIYSLQSDEIKIRVKNAAVKLIQDRDVRVICLGCSTMARFSGAVEEALREELGDKAGSVYVLESFQAGIGLIENLLRAFPT</sequence>
<keyword evidence="3" id="KW-1185">Reference proteome</keyword>
<evidence type="ECO:0008006" key="4">
    <source>
        <dbReference type="Google" id="ProtNLM"/>
    </source>
</evidence>
<accession>A0A2S4PUI6</accession>
<dbReference type="Pfam" id="PF01177">
    <property type="entry name" value="Asp_Glu_race"/>
    <property type="match status" value="1"/>
</dbReference>
<dbReference type="Proteomes" id="UP000237438">
    <property type="component" value="Unassembled WGS sequence"/>
</dbReference>
<evidence type="ECO:0000313" key="2">
    <source>
        <dbReference type="EMBL" id="POS85695.1"/>
    </source>
</evidence>